<sequence>MAWNSYDLDRRAQEIIIKYRDKDVLNESHKMRVTATYGLERFWGEHLRLMGKRDREDDYEKGKFWLDTWKELIKIMKIAGIQVPEPNIPDDQKKYIRNGESIRRDRDGNFETEDIQDMANKLWDKKRFPAEHQRVALAILTQFCDSLIWWTQRYKKSEKKEKQK</sequence>
<dbReference type="EMBL" id="JACJTQ010000012">
    <property type="protein sequence ID" value="MBD2692126.1"/>
    <property type="molecule type" value="Genomic_DNA"/>
</dbReference>
<evidence type="ECO:0000313" key="2">
    <source>
        <dbReference type="Proteomes" id="UP000660381"/>
    </source>
</evidence>
<protein>
    <submittedName>
        <fullName evidence="1">Uncharacterized protein</fullName>
    </submittedName>
</protein>
<dbReference type="RefSeq" id="WP_190906548.1">
    <property type="nucleotide sequence ID" value="NZ_JACJTQ010000012.1"/>
</dbReference>
<gene>
    <name evidence="1" type="ORF">H6G68_10210</name>
</gene>
<accession>A0ABR8J517</accession>
<evidence type="ECO:0000313" key="1">
    <source>
        <dbReference type="EMBL" id="MBD2692126.1"/>
    </source>
</evidence>
<dbReference type="Proteomes" id="UP000660381">
    <property type="component" value="Unassembled WGS sequence"/>
</dbReference>
<comment type="caution">
    <text evidence="1">The sequence shown here is derived from an EMBL/GenBank/DDBJ whole genome shotgun (WGS) entry which is preliminary data.</text>
</comment>
<proteinExistence type="predicted"/>
<name>A0ABR8J517_9NOST</name>
<organism evidence="1 2">
    <name type="scientific">Anabaena catenula FACHB-362</name>
    <dbReference type="NCBI Taxonomy" id="2692877"/>
    <lineage>
        <taxon>Bacteria</taxon>
        <taxon>Bacillati</taxon>
        <taxon>Cyanobacteriota</taxon>
        <taxon>Cyanophyceae</taxon>
        <taxon>Nostocales</taxon>
        <taxon>Nostocaceae</taxon>
        <taxon>Anabaena</taxon>
    </lineage>
</organism>
<reference evidence="1 2" key="1">
    <citation type="journal article" date="2020" name="ISME J.">
        <title>Comparative genomics reveals insights into cyanobacterial evolution and habitat adaptation.</title>
        <authorList>
            <person name="Chen M.Y."/>
            <person name="Teng W.K."/>
            <person name="Zhao L."/>
            <person name="Hu C.X."/>
            <person name="Zhou Y.K."/>
            <person name="Han B.P."/>
            <person name="Song L.R."/>
            <person name="Shu W.S."/>
        </authorList>
    </citation>
    <scope>NUCLEOTIDE SEQUENCE [LARGE SCALE GENOMIC DNA]</scope>
    <source>
        <strain evidence="1 2">FACHB-362</strain>
    </source>
</reference>
<keyword evidence="2" id="KW-1185">Reference proteome</keyword>